<dbReference type="SUPFAM" id="SSF50475">
    <property type="entry name" value="FMN-binding split barrel"/>
    <property type="match status" value="1"/>
</dbReference>
<dbReference type="Gene3D" id="2.30.110.10">
    <property type="entry name" value="Electron Transport, Fmn-binding Protein, Chain A"/>
    <property type="match status" value="1"/>
</dbReference>
<keyword evidence="3" id="KW-1185">Reference proteome</keyword>
<reference evidence="3" key="1">
    <citation type="journal article" date="2019" name="Int. J. Syst. Evol. Microbiol.">
        <title>The Global Catalogue of Microorganisms (GCM) 10K type strain sequencing project: providing services to taxonomists for standard genome sequencing and annotation.</title>
        <authorList>
            <consortium name="The Broad Institute Genomics Platform"/>
            <consortium name="The Broad Institute Genome Sequencing Center for Infectious Disease"/>
            <person name="Wu L."/>
            <person name="Ma J."/>
        </authorList>
    </citation>
    <scope>NUCLEOTIDE SEQUENCE [LARGE SCALE GENOMIC DNA]</scope>
    <source>
        <strain evidence="3">JCM 18303</strain>
    </source>
</reference>
<gene>
    <name evidence="2" type="ORF">GCM10023321_40220</name>
</gene>
<name>A0ABP9Q9W1_9PSEU</name>
<evidence type="ECO:0000313" key="2">
    <source>
        <dbReference type="EMBL" id="GAA5159287.1"/>
    </source>
</evidence>
<sequence length="230" mass="24506">MALSECHSPTDHGDMELSTTPRTQLGRHSERTRADRAELYRVLDEALICHLGVAGDDPAGAPMVLPTCFGYLEDTLYLHGSTGARSLRGGSGAEVCITVSLVDGLVYSRSVFSHSANFRSAVIYGAARPVTDPEEKLLALEAIVEHTTPGSWNHARRPNRKELAATAVLAVRLTEASVKARGGPPVDQDTDVATAGVWAGVLPVNTSYGPPRPCPLLPADVPVPAHVRDR</sequence>
<evidence type="ECO:0000256" key="1">
    <source>
        <dbReference type="SAM" id="MobiDB-lite"/>
    </source>
</evidence>
<dbReference type="InterPro" id="IPR012349">
    <property type="entry name" value="Split_barrel_FMN-bd"/>
</dbReference>
<evidence type="ECO:0000313" key="3">
    <source>
        <dbReference type="Proteomes" id="UP001428817"/>
    </source>
</evidence>
<organism evidence="2 3">
    <name type="scientific">Pseudonocardia eucalypti</name>
    <dbReference type="NCBI Taxonomy" id="648755"/>
    <lineage>
        <taxon>Bacteria</taxon>
        <taxon>Bacillati</taxon>
        <taxon>Actinomycetota</taxon>
        <taxon>Actinomycetes</taxon>
        <taxon>Pseudonocardiales</taxon>
        <taxon>Pseudonocardiaceae</taxon>
        <taxon>Pseudonocardia</taxon>
    </lineage>
</organism>
<dbReference type="Proteomes" id="UP001428817">
    <property type="component" value="Unassembled WGS sequence"/>
</dbReference>
<dbReference type="PANTHER" id="PTHR34071">
    <property type="entry name" value="5-NITROIMIDAZOLE ANTIBIOTICS RESISTANCE PROTEIN, NIMA-FAMILY-RELATED PROTEIN-RELATED"/>
    <property type="match status" value="1"/>
</dbReference>
<proteinExistence type="predicted"/>
<feature type="region of interest" description="Disordered" evidence="1">
    <location>
        <begin position="1"/>
        <end position="31"/>
    </location>
</feature>
<comment type="caution">
    <text evidence="2">The sequence shown here is derived from an EMBL/GenBank/DDBJ whole genome shotgun (WGS) entry which is preliminary data.</text>
</comment>
<dbReference type="InterPro" id="IPR024747">
    <property type="entry name" value="Pyridox_Oxase-rel"/>
</dbReference>
<protein>
    <submittedName>
        <fullName evidence="2">Pyridoxamine 5'-phosphate oxidase family protein</fullName>
    </submittedName>
</protein>
<accession>A0ABP9Q9W1</accession>
<dbReference type="EMBL" id="BAABJP010000018">
    <property type="protein sequence ID" value="GAA5159287.1"/>
    <property type="molecule type" value="Genomic_DNA"/>
</dbReference>
<dbReference type="PANTHER" id="PTHR34071:SF2">
    <property type="entry name" value="FLAVIN-NUCLEOTIDE-BINDING PROTEIN"/>
    <property type="match status" value="1"/>
</dbReference>
<dbReference type="Pfam" id="PF12900">
    <property type="entry name" value="Pyridox_ox_2"/>
    <property type="match status" value="1"/>
</dbReference>